<accession>A0A4R6QRG3</accession>
<protein>
    <recommendedName>
        <fullName evidence="4">Plasmid related protein</fullName>
    </recommendedName>
</protein>
<evidence type="ECO:0000313" key="3">
    <source>
        <dbReference type="Proteomes" id="UP000295361"/>
    </source>
</evidence>
<gene>
    <name evidence="2" type="ORF">DES47_101111</name>
</gene>
<dbReference type="Proteomes" id="UP000295361">
    <property type="component" value="Unassembled WGS sequence"/>
</dbReference>
<sequence length="113" mass="12105">MSTSTDGPRADADPQLAGTSQPTLPRLELGQLVSTPGALKLLMERGVSPISLLARHARGDWGQIPAEDARSNREALIQGFRVMSSYALPDGGVIWVITEADRSVTTCLLPSEY</sequence>
<evidence type="ECO:0000256" key="1">
    <source>
        <dbReference type="SAM" id="MobiDB-lite"/>
    </source>
</evidence>
<dbReference type="EMBL" id="SNXS01000001">
    <property type="protein sequence ID" value="TDP74064.1"/>
    <property type="molecule type" value="Genomic_DNA"/>
</dbReference>
<keyword evidence="3" id="KW-1185">Reference proteome</keyword>
<dbReference type="InParanoid" id="A0A4R6QRG3"/>
<dbReference type="AlphaFoldDB" id="A0A4R6QRG3"/>
<evidence type="ECO:0008006" key="4">
    <source>
        <dbReference type="Google" id="ProtNLM"/>
    </source>
</evidence>
<evidence type="ECO:0000313" key="2">
    <source>
        <dbReference type="EMBL" id="TDP74064.1"/>
    </source>
</evidence>
<reference evidence="2 3" key="1">
    <citation type="submission" date="2019-03" db="EMBL/GenBank/DDBJ databases">
        <title>Genomic Encyclopedia of Type Strains, Phase IV (KMG-IV): sequencing the most valuable type-strain genomes for metagenomic binning, comparative biology and taxonomic classification.</title>
        <authorList>
            <person name="Goeker M."/>
        </authorList>
    </citation>
    <scope>NUCLEOTIDE SEQUENCE [LARGE SCALE GENOMIC DNA]</scope>
    <source>
        <strain evidence="2 3">DSM 16998</strain>
    </source>
</reference>
<name>A0A4R6QRG3_9BURK</name>
<organism evidence="2 3">
    <name type="scientific">Roseateles toxinivorans</name>
    <dbReference type="NCBI Taxonomy" id="270368"/>
    <lineage>
        <taxon>Bacteria</taxon>
        <taxon>Pseudomonadati</taxon>
        <taxon>Pseudomonadota</taxon>
        <taxon>Betaproteobacteria</taxon>
        <taxon>Burkholderiales</taxon>
        <taxon>Sphaerotilaceae</taxon>
        <taxon>Roseateles</taxon>
    </lineage>
</organism>
<feature type="region of interest" description="Disordered" evidence="1">
    <location>
        <begin position="1"/>
        <end position="24"/>
    </location>
</feature>
<comment type="caution">
    <text evidence="2">The sequence shown here is derived from an EMBL/GenBank/DDBJ whole genome shotgun (WGS) entry which is preliminary data.</text>
</comment>
<proteinExistence type="predicted"/>
<dbReference type="RefSeq" id="WP_341800554.1">
    <property type="nucleotide sequence ID" value="NZ_SNXS01000001.1"/>
</dbReference>